<dbReference type="AlphaFoldDB" id="A0ABD1J767"/>
<dbReference type="SUPFAM" id="SSF57845">
    <property type="entry name" value="B-box zinc-binding domain"/>
    <property type="match status" value="1"/>
</dbReference>
<dbReference type="Gene3D" id="2.60.120.920">
    <property type="match status" value="1"/>
</dbReference>
<keyword evidence="3" id="KW-0862">Zinc</keyword>
<dbReference type="PROSITE" id="PS50089">
    <property type="entry name" value="ZF_RING_2"/>
    <property type="match status" value="1"/>
</dbReference>
<keyword evidence="10" id="KW-1185">Reference proteome</keyword>
<dbReference type="SMART" id="SM00504">
    <property type="entry name" value="Ubox"/>
    <property type="match status" value="1"/>
</dbReference>
<dbReference type="PROSITE" id="PS50188">
    <property type="entry name" value="B302_SPRY"/>
    <property type="match status" value="1"/>
</dbReference>
<dbReference type="InterPro" id="IPR006574">
    <property type="entry name" value="PRY"/>
</dbReference>
<dbReference type="InterPro" id="IPR003879">
    <property type="entry name" value="Butyrophylin_SPRY"/>
</dbReference>
<dbReference type="InterPro" id="IPR027370">
    <property type="entry name" value="Znf-RING_euk"/>
</dbReference>
<dbReference type="PANTHER" id="PTHR25465">
    <property type="entry name" value="B-BOX DOMAIN CONTAINING"/>
    <property type="match status" value="1"/>
</dbReference>
<dbReference type="SUPFAM" id="SSF49899">
    <property type="entry name" value="Concanavalin A-like lectins/glucanases"/>
    <property type="match status" value="1"/>
</dbReference>
<reference evidence="9 10" key="1">
    <citation type="submission" date="2024-09" db="EMBL/GenBank/DDBJ databases">
        <title>A chromosome-level genome assembly of Gray's grenadier anchovy, Coilia grayii.</title>
        <authorList>
            <person name="Fu Z."/>
        </authorList>
    </citation>
    <scope>NUCLEOTIDE SEQUENCE [LARGE SCALE GENOMIC DNA]</scope>
    <source>
        <strain evidence="9">G4</strain>
        <tissue evidence="9">Muscle</tissue>
    </source>
</reference>
<dbReference type="Gene3D" id="4.10.830.40">
    <property type="match status" value="1"/>
</dbReference>
<dbReference type="PANTHER" id="PTHR25465:SF11">
    <property type="entry name" value="TRIPARTITE MOTIF CONTAINING 14"/>
    <property type="match status" value="1"/>
</dbReference>
<evidence type="ECO:0000259" key="7">
    <source>
        <dbReference type="PROSITE" id="PS50119"/>
    </source>
</evidence>
<evidence type="ECO:0000256" key="2">
    <source>
        <dbReference type="ARBA" id="ARBA00022771"/>
    </source>
</evidence>
<organism evidence="9 10">
    <name type="scientific">Coilia grayii</name>
    <name type="common">Gray's grenadier anchovy</name>
    <dbReference type="NCBI Taxonomy" id="363190"/>
    <lineage>
        <taxon>Eukaryota</taxon>
        <taxon>Metazoa</taxon>
        <taxon>Chordata</taxon>
        <taxon>Craniata</taxon>
        <taxon>Vertebrata</taxon>
        <taxon>Euteleostomi</taxon>
        <taxon>Actinopterygii</taxon>
        <taxon>Neopterygii</taxon>
        <taxon>Teleostei</taxon>
        <taxon>Clupei</taxon>
        <taxon>Clupeiformes</taxon>
        <taxon>Clupeoidei</taxon>
        <taxon>Engraulidae</taxon>
        <taxon>Coilinae</taxon>
        <taxon>Coilia</taxon>
    </lineage>
</organism>
<proteinExistence type="predicted"/>
<evidence type="ECO:0000256" key="4">
    <source>
        <dbReference type="PROSITE-ProRule" id="PRU00024"/>
    </source>
</evidence>
<dbReference type="InterPro" id="IPR001870">
    <property type="entry name" value="B30.2/SPRY"/>
</dbReference>
<name>A0ABD1J767_9TELE</name>
<feature type="domain" description="B30.2/SPRY" evidence="8">
    <location>
        <begin position="408"/>
        <end position="618"/>
    </location>
</feature>
<dbReference type="SMART" id="SM00184">
    <property type="entry name" value="RING"/>
    <property type="match status" value="1"/>
</dbReference>
<dbReference type="SUPFAM" id="SSF57850">
    <property type="entry name" value="RING/U-box"/>
    <property type="match status" value="1"/>
</dbReference>
<dbReference type="CDD" id="cd19802">
    <property type="entry name" value="Bbox1_TRIM8-like"/>
    <property type="match status" value="1"/>
</dbReference>
<feature type="domain" description="B box-type" evidence="7">
    <location>
        <begin position="218"/>
        <end position="254"/>
    </location>
</feature>
<dbReference type="Gene3D" id="3.30.160.60">
    <property type="entry name" value="Classic Zinc Finger"/>
    <property type="match status" value="1"/>
</dbReference>
<feature type="region of interest" description="Disordered" evidence="5">
    <location>
        <begin position="1"/>
        <end position="30"/>
    </location>
</feature>
<dbReference type="PROSITE" id="PS00518">
    <property type="entry name" value="ZF_RING_1"/>
    <property type="match status" value="1"/>
</dbReference>
<sequence>MRSLSLARSGHGPRHGAHGPHSGTVVSRTSERRMANAESSLCCPICADVFSDPVALPCGHTFCRSCIRAVWNMEDGLDGGVIGPDDGSVSSGAVAVPGPLFCPECQILLPPDVQLQPNAALQNLIQEAMGGQNRGAPEWNGQPAAAGLDHQVTALAGEGAGPAVTCDHCIERVSVAVRSCLTCDAALCLAHAQAHQRKAALRRHTLVEPSGDLLPYRCREHGEELRLYCAEDCVAVCSLCAAVGAHRGHGVVSLQEATADLKRKLEANEGALLESRLKAESASQTLEVLLSETLSAIEACKERVQQRYAQIRVLVEEDERLMLAVLEAEGRYCRRWLLSRQEQLQGHLRQVDALREARMALTHEDSHLKLLQHLTVPGCSLDPPAVPEVEVDGCAPPGKIATVERLVDDLFNALSTCFPRIWSHLRALTLDPQQCHPKLEVSEDGREVRWSKLPAQQCRDLGSGDSQYSVLATEAFSRGRHYWEVLVWDKPYWLIGLSHAPPSPPTLNGGPQGPPAGGTPPGDLNAVFCYIYHGNGQYLISHGTQESPLVVERRVRKVGVLLDLQQGAVCFYDGDTLAPLQRLSVGVREAVIPTLNPCISFGEHNTHPLILYHLNKHTPQNTPTHPASSQ</sequence>
<dbReference type="SMART" id="SM00589">
    <property type="entry name" value="PRY"/>
    <property type="match status" value="1"/>
</dbReference>
<protein>
    <submittedName>
        <fullName evidence="9">Uncharacterized protein</fullName>
    </submittedName>
</protein>
<dbReference type="InterPro" id="IPR017907">
    <property type="entry name" value="Znf_RING_CS"/>
</dbReference>
<dbReference type="InterPro" id="IPR013083">
    <property type="entry name" value="Znf_RING/FYVE/PHD"/>
</dbReference>
<dbReference type="Pfam" id="PF13445">
    <property type="entry name" value="zf-RING_UBOX"/>
    <property type="match status" value="1"/>
</dbReference>
<evidence type="ECO:0000259" key="8">
    <source>
        <dbReference type="PROSITE" id="PS50188"/>
    </source>
</evidence>
<evidence type="ECO:0000313" key="9">
    <source>
        <dbReference type="EMBL" id="KAL2083036.1"/>
    </source>
</evidence>
<dbReference type="PROSITE" id="PS50119">
    <property type="entry name" value="ZF_BBOX"/>
    <property type="match status" value="1"/>
</dbReference>
<evidence type="ECO:0000256" key="1">
    <source>
        <dbReference type="ARBA" id="ARBA00022723"/>
    </source>
</evidence>
<dbReference type="Proteomes" id="UP001591681">
    <property type="component" value="Unassembled WGS sequence"/>
</dbReference>
<dbReference type="InterPro" id="IPR043136">
    <property type="entry name" value="B30.2/SPRY_sf"/>
</dbReference>
<dbReference type="GO" id="GO:0005737">
    <property type="term" value="C:cytoplasm"/>
    <property type="evidence" value="ECO:0007669"/>
    <property type="project" value="UniProtKB-ARBA"/>
</dbReference>
<dbReference type="GO" id="GO:0008270">
    <property type="term" value="F:zinc ion binding"/>
    <property type="evidence" value="ECO:0007669"/>
    <property type="project" value="UniProtKB-KW"/>
</dbReference>
<evidence type="ECO:0000313" key="10">
    <source>
        <dbReference type="Proteomes" id="UP001591681"/>
    </source>
</evidence>
<dbReference type="EMBL" id="JBHFQA010000018">
    <property type="protein sequence ID" value="KAL2083036.1"/>
    <property type="molecule type" value="Genomic_DNA"/>
</dbReference>
<keyword evidence="2 4" id="KW-0863">Zinc-finger</keyword>
<dbReference type="Gene3D" id="3.30.40.10">
    <property type="entry name" value="Zinc/RING finger domain, C3HC4 (zinc finger)"/>
    <property type="match status" value="1"/>
</dbReference>
<dbReference type="InterPro" id="IPR000315">
    <property type="entry name" value="Znf_B-box"/>
</dbReference>
<gene>
    <name evidence="9" type="ORF">ACEWY4_020809</name>
</gene>
<dbReference type="Pfam" id="PF00643">
    <property type="entry name" value="zf-B_box"/>
    <property type="match status" value="1"/>
</dbReference>
<keyword evidence="1" id="KW-0479">Metal-binding</keyword>
<dbReference type="InterPro" id="IPR013320">
    <property type="entry name" value="ConA-like_dom_sf"/>
</dbReference>
<dbReference type="InterPro" id="IPR001841">
    <property type="entry name" value="Znf_RING"/>
</dbReference>
<comment type="caution">
    <text evidence="9">The sequence shown here is derived from an EMBL/GenBank/DDBJ whole genome shotgun (WGS) entry which is preliminary data.</text>
</comment>
<evidence type="ECO:0000256" key="3">
    <source>
        <dbReference type="ARBA" id="ARBA00022833"/>
    </source>
</evidence>
<dbReference type="InterPro" id="IPR003613">
    <property type="entry name" value="Ubox_domain"/>
</dbReference>
<evidence type="ECO:0000256" key="5">
    <source>
        <dbReference type="SAM" id="MobiDB-lite"/>
    </source>
</evidence>
<accession>A0ABD1J767</accession>
<evidence type="ECO:0000259" key="6">
    <source>
        <dbReference type="PROSITE" id="PS50089"/>
    </source>
</evidence>
<dbReference type="PRINTS" id="PR01407">
    <property type="entry name" value="BUTYPHLNCDUF"/>
</dbReference>
<dbReference type="SMART" id="SM00336">
    <property type="entry name" value="BBOX"/>
    <property type="match status" value="2"/>
</dbReference>
<dbReference type="InterPro" id="IPR051051">
    <property type="entry name" value="E3_ubiq-ligase_TRIM/RNF"/>
</dbReference>
<feature type="domain" description="RING-type" evidence="6">
    <location>
        <begin position="43"/>
        <end position="106"/>
    </location>
</feature>